<dbReference type="InterPro" id="IPR051554">
    <property type="entry name" value="Acetyltransferase_Eis"/>
</dbReference>
<dbReference type="Proteomes" id="UP000590749">
    <property type="component" value="Unassembled WGS sequence"/>
</dbReference>
<proteinExistence type="inferred from homology"/>
<evidence type="ECO:0000313" key="7">
    <source>
        <dbReference type="Proteomes" id="UP000590749"/>
    </source>
</evidence>
<dbReference type="InterPro" id="IPR016181">
    <property type="entry name" value="Acyl_CoA_acyltransferase"/>
</dbReference>
<comment type="subunit">
    <text evidence="4">Homohexamer; trimer of dimers.</text>
</comment>
<evidence type="ECO:0000256" key="4">
    <source>
        <dbReference type="HAMAP-Rule" id="MF_01812"/>
    </source>
</evidence>
<dbReference type="InterPro" id="IPR036527">
    <property type="entry name" value="SCP2_sterol-bd_dom_sf"/>
</dbReference>
<dbReference type="GO" id="GO:0030649">
    <property type="term" value="P:aminoglycoside antibiotic catabolic process"/>
    <property type="evidence" value="ECO:0007669"/>
    <property type="project" value="TreeGrafter"/>
</dbReference>
<dbReference type="Pfam" id="PF17668">
    <property type="entry name" value="Acetyltransf_17"/>
    <property type="match status" value="1"/>
</dbReference>
<dbReference type="PANTHER" id="PTHR37817">
    <property type="entry name" value="N-ACETYLTRANSFERASE EIS"/>
    <property type="match status" value="1"/>
</dbReference>
<feature type="binding site" evidence="4">
    <location>
        <begin position="90"/>
        <end position="95"/>
    </location>
    <ligand>
        <name>acetyl-CoA</name>
        <dbReference type="ChEBI" id="CHEBI:57288"/>
    </ligand>
</feature>
<keyword evidence="7" id="KW-1185">Reference proteome</keyword>
<dbReference type="Pfam" id="PF13530">
    <property type="entry name" value="SCP2_2"/>
    <property type="match status" value="1"/>
</dbReference>
<evidence type="ECO:0000256" key="1">
    <source>
        <dbReference type="ARBA" id="ARBA00009213"/>
    </source>
</evidence>
<feature type="active site" description="Proton donor" evidence="4">
    <location>
        <position position="124"/>
    </location>
</feature>
<evidence type="ECO:0000256" key="2">
    <source>
        <dbReference type="ARBA" id="ARBA00022679"/>
    </source>
</evidence>
<dbReference type="RefSeq" id="WP_183227738.1">
    <property type="nucleotide sequence ID" value="NZ_BMPW01000035.1"/>
</dbReference>
<comment type="similarity">
    <text evidence="1 4">Belongs to the acetyltransferase Eis family.</text>
</comment>
<evidence type="ECO:0000313" key="6">
    <source>
        <dbReference type="EMBL" id="MBB3101310.1"/>
    </source>
</evidence>
<dbReference type="NCBIfam" id="NF002367">
    <property type="entry name" value="PRK01346.1-4"/>
    <property type="match status" value="1"/>
</dbReference>
<accession>A0A7W5AS61</accession>
<dbReference type="PANTHER" id="PTHR37817:SF1">
    <property type="entry name" value="N-ACETYLTRANSFERASE EIS"/>
    <property type="match status" value="1"/>
</dbReference>
<dbReference type="Gene3D" id="3.40.630.30">
    <property type="match status" value="2"/>
</dbReference>
<evidence type="ECO:0000256" key="3">
    <source>
        <dbReference type="ARBA" id="ARBA00023315"/>
    </source>
</evidence>
<dbReference type="InterPro" id="IPR041380">
    <property type="entry name" value="Acetyltransf_17"/>
</dbReference>
<dbReference type="HAMAP" id="MF_01812">
    <property type="entry name" value="Eis"/>
    <property type="match status" value="1"/>
</dbReference>
<dbReference type="PROSITE" id="PS51186">
    <property type="entry name" value="GNAT"/>
    <property type="match status" value="1"/>
</dbReference>
<dbReference type="GO" id="GO:0034069">
    <property type="term" value="F:aminoglycoside N-acetyltransferase activity"/>
    <property type="evidence" value="ECO:0007669"/>
    <property type="project" value="TreeGrafter"/>
</dbReference>
<gene>
    <name evidence="6" type="ORF">FHR83_009038</name>
</gene>
<dbReference type="InterPro" id="IPR025559">
    <property type="entry name" value="Eis_dom"/>
</dbReference>
<feature type="binding site" evidence="4">
    <location>
        <begin position="82"/>
        <end position="84"/>
    </location>
    <ligand>
        <name>acetyl-CoA</name>
        <dbReference type="ChEBI" id="CHEBI:57288"/>
    </ligand>
</feature>
<keyword evidence="2 4" id="KW-0808">Transferase</keyword>
<dbReference type="InterPro" id="IPR000182">
    <property type="entry name" value="GNAT_dom"/>
</dbReference>
<dbReference type="EMBL" id="JACHXF010000036">
    <property type="protein sequence ID" value="MBB3101310.1"/>
    <property type="molecule type" value="Genomic_DNA"/>
</dbReference>
<dbReference type="Gene3D" id="3.30.1050.10">
    <property type="entry name" value="SCP2 sterol-binding domain"/>
    <property type="match status" value="1"/>
</dbReference>
<feature type="domain" description="N-acetyltransferase" evidence="5">
    <location>
        <begin position="5"/>
        <end position="152"/>
    </location>
</feature>
<dbReference type="SUPFAM" id="SSF55718">
    <property type="entry name" value="SCP-like"/>
    <property type="match status" value="1"/>
</dbReference>
<dbReference type="AlphaFoldDB" id="A0A7W5AS61"/>
<reference evidence="6 7" key="1">
    <citation type="submission" date="2020-08" db="EMBL/GenBank/DDBJ databases">
        <title>Genomic Encyclopedia of Type Strains, Phase III (KMG-III): the genomes of soil and plant-associated and newly described type strains.</title>
        <authorList>
            <person name="Whitman W."/>
        </authorList>
    </citation>
    <scope>NUCLEOTIDE SEQUENCE [LARGE SCALE GENOMIC DNA]</scope>
    <source>
        <strain evidence="6 7">CECT 3287</strain>
    </source>
</reference>
<organism evidence="6 7">
    <name type="scientific">Actinoplanes campanulatus</name>
    <dbReference type="NCBI Taxonomy" id="113559"/>
    <lineage>
        <taxon>Bacteria</taxon>
        <taxon>Bacillati</taxon>
        <taxon>Actinomycetota</taxon>
        <taxon>Actinomycetes</taxon>
        <taxon>Micromonosporales</taxon>
        <taxon>Micromonosporaceae</taxon>
        <taxon>Actinoplanes</taxon>
    </lineage>
</organism>
<dbReference type="CDD" id="cd04301">
    <property type="entry name" value="NAT_SF"/>
    <property type="match status" value="1"/>
</dbReference>
<dbReference type="InterPro" id="IPR022902">
    <property type="entry name" value="NAcTrfase_Eis"/>
</dbReference>
<dbReference type="SUPFAM" id="SSF55729">
    <property type="entry name" value="Acyl-CoA N-acyltransferases (Nat)"/>
    <property type="match status" value="1"/>
</dbReference>
<evidence type="ECO:0000259" key="5">
    <source>
        <dbReference type="PROSITE" id="PS51186"/>
    </source>
</evidence>
<dbReference type="Pfam" id="PF13527">
    <property type="entry name" value="Acetyltransf_9"/>
    <property type="match status" value="1"/>
</dbReference>
<comment type="caution">
    <text evidence="6">The sequence shown here is derived from an EMBL/GenBank/DDBJ whole genome shotgun (WGS) entry which is preliminary data.</text>
</comment>
<feature type="active site" description="Proton acceptor; via carboxylate" evidence="4">
    <location>
        <position position="407"/>
    </location>
</feature>
<keyword evidence="3 4" id="KW-0012">Acyltransferase</keyword>
<protein>
    <submittedName>
        <fullName evidence="6">Putative acetyltransferase</fullName>
    </submittedName>
</protein>
<name>A0A7W5AS61_9ACTN</name>
<feature type="binding site" evidence="4">
    <location>
        <begin position="119"/>
        <end position="120"/>
    </location>
    <ligand>
        <name>acetyl-CoA</name>
        <dbReference type="ChEBI" id="CHEBI:57288"/>
    </ligand>
</feature>
<sequence>MREETQIRPTTQGDVAGILDLLGTVFHEDYPEEVRDWETGVLELDRSLVADDAGQVVGHIDAYTRDLTVPGAVVPAAHVSGAGVVPTHRRRGLLNRMMRRQLTEIADAGREPIAVLWASETSIYPRYGYGPASSRLAFTIMNREVRLTVPPAEPAGRLRMAEPTGLLADLTKVYEQLRPDRPGWSSRDDRWWRYVLTDLEAHRDGATKRYAVVHDGPDGPTGYALWRVKNGWNSHGPDCEVQVREVVATDPETYQALWRFLLGIDLCRSVTFRLGAVDEPLRYLVDEPRRLGPTVLDALWVRLVNVPAALAARRYAAPVDVVLDVTDPILERNTGRWRLTGGPDGAVCVPTTDPADVTCSVTDLGAVYLGGTPLSALVASGRVRLLTGNDPTVAFGWHRRPSSTEVF</sequence>